<dbReference type="SUPFAM" id="SSF55729">
    <property type="entry name" value="Acyl-CoA N-acyltransferases (Nat)"/>
    <property type="match status" value="1"/>
</dbReference>
<dbReference type="PROSITE" id="PS51186">
    <property type="entry name" value="GNAT"/>
    <property type="match status" value="1"/>
</dbReference>
<dbReference type="EMBL" id="AP025523">
    <property type="protein sequence ID" value="BDE05252.1"/>
    <property type="molecule type" value="Genomic_DNA"/>
</dbReference>
<evidence type="ECO:0000259" key="3">
    <source>
        <dbReference type="PROSITE" id="PS51186"/>
    </source>
</evidence>
<dbReference type="Proteomes" id="UP001317532">
    <property type="component" value="Chromosome"/>
</dbReference>
<organism evidence="4 5">
    <name type="scientific">Vulcanimicrobium alpinum</name>
    <dbReference type="NCBI Taxonomy" id="3016050"/>
    <lineage>
        <taxon>Bacteria</taxon>
        <taxon>Bacillati</taxon>
        <taxon>Vulcanimicrobiota</taxon>
        <taxon>Vulcanimicrobiia</taxon>
        <taxon>Vulcanimicrobiales</taxon>
        <taxon>Vulcanimicrobiaceae</taxon>
        <taxon>Vulcanimicrobium</taxon>
    </lineage>
</organism>
<dbReference type="AlphaFoldDB" id="A0AAN1XT55"/>
<dbReference type="GO" id="GO:0016747">
    <property type="term" value="F:acyltransferase activity, transferring groups other than amino-acyl groups"/>
    <property type="evidence" value="ECO:0007669"/>
    <property type="project" value="InterPro"/>
</dbReference>
<accession>A0AAN1XT55</accession>
<proteinExistence type="predicted"/>
<dbReference type="InterPro" id="IPR050832">
    <property type="entry name" value="Bact_Acetyltransf"/>
</dbReference>
<dbReference type="PANTHER" id="PTHR43877:SF1">
    <property type="entry name" value="ACETYLTRANSFERASE"/>
    <property type="match status" value="1"/>
</dbReference>
<protein>
    <recommendedName>
        <fullName evidence="3">N-acetyltransferase domain-containing protein</fullName>
    </recommendedName>
</protein>
<dbReference type="PANTHER" id="PTHR43877">
    <property type="entry name" value="AMINOALKYLPHOSPHONATE N-ACETYLTRANSFERASE-RELATED-RELATED"/>
    <property type="match status" value="1"/>
</dbReference>
<sequence>MPLEIERAKPGAADAFWREHDRDWRSELWNFRVVWHEQSHDLMARDGDAIAGSLRLRIAASLAHVDALYVVADRRRAGIGGLLLAHAEEIANYYNCHKMTVEVFHDRPAQRFFAACGYNVDAVLPQHTFKLDVAVLRKFLL</sequence>
<evidence type="ECO:0000313" key="4">
    <source>
        <dbReference type="EMBL" id="BDE05252.1"/>
    </source>
</evidence>
<evidence type="ECO:0000313" key="5">
    <source>
        <dbReference type="Proteomes" id="UP001317532"/>
    </source>
</evidence>
<dbReference type="InterPro" id="IPR000182">
    <property type="entry name" value="GNAT_dom"/>
</dbReference>
<dbReference type="Gene3D" id="3.40.630.30">
    <property type="match status" value="1"/>
</dbReference>
<reference evidence="4 5" key="1">
    <citation type="journal article" date="2022" name="ISME Commun">
        <title>Vulcanimicrobium alpinus gen. nov. sp. nov., the first cultivated representative of the candidate phylum 'Eremiobacterota', is a metabolically versatile aerobic anoxygenic phototroph.</title>
        <authorList>
            <person name="Yabe S."/>
            <person name="Muto K."/>
            <person name="Abe K."/>
            <person name="Yokota A."/>
            <person name="Staudigel H."/>
            <person name="Tebo B.M."/>
        </authorList>
    </citation>
    <scope>NUCLEOTIDE SEQUENCE [LARGE SCALE GENOMIC DNA]</scope>
    <source>
        <strain evidence="4 5">WC8-2</strain>
    </source>
</reference>
<feature type="domain" description="N-acetyltransferase" evidence="3">
    <location>
        <begin position="3"/>
        <end position="141"/>
    </location>
</feature>
<dbReference type="InterPro" id="IPR016181">
    <property type="entry name" value="Acyl_CoA_acyltransferase"/>
</dbReference>
<evidence type="ECO:0000256" key="2">
    <source>
        <dbReference type="ARBA" id="ARBA00023315"/>
    </source>
</evidence>
<gene>
    <name evidence="4" type="ORF">WPS_05280</name>
</gene>
<keyword evidence="5" id="KW-1185">Reference proteome</keyword>
<keyword evidence="2" id="KW-0012">Acyltransferase</keyword>
<name>A0AAN1XT55_UNVUL</name>
<dbReference type="KEGG" id="vab:WPS_05280"/>
<dbReference type="CDD" id="cd04301">
    <property type="entry name" value="NAT_SF"/>
    <property type="match status" value="1"/>
</dbReference>
<dbReference type="RefSeq" id="WP_317996310.1">
    <property type="nucleotide sequence ID" value="NZ_AP025523.1"/>
</dbReference>
<evidence type="ECO:0000256" key="1">
    <source>
        <dbReference type="ARBA" id="ARBA00022679"/>
    </source>
</evidence>
<dbReference type="Pfam" id="PF00583">
    <property type="entry name" value="Acetyltransf_1"/>
    <property type="match status" value="1"/>
</dbReference>
<keyword evidence="1" id="KW-0808">Transferase</keyword>